<dbReference type="Proteomes" id="UP000500953">
    <property type="component" value="Chromosome"/>
</dbReference>
<evidence type="ECO:0000313" key="1">
    <source>
        <dbReference type="EMBL" id="QIS19260.1"/>
    </source>
</evidence>
<dbReference type="EMBL" id="CP046173">
    <property type="protein sequence ID" value="QIS19260.1"/>
    <property type="molecule type" value="Genomic_DNA"/>
</dbReference>
<name>A0A6G9Z1E8_9NOCA</name>
<accession>A0A6G9Z1E8</accession>
<protein>
    <submittedName>
        <fullName evidence="1">Uncharacterized protein</fullName>
    </submittedName>
</protein>
<dbReference type="AlphaFoldDB" id="A0A6G9Z1E8"/>
<gene>
    <name evidence="1" type="ORF">F6W96_14160</name>
</gene>
<dbReference type="RefSeq" id="WP_167486549.1">
    <property type="nucleotide sequence ID" value="NZ_CP046173.1"/>
</dbReference>
<evidence type="ECO:0000313" key="2">
    <source>
        <dbReference type="Proteomes" id="UP000500953"/>
    </source>
</evidence>
<proteinExistence type="predicted"/>
<reference evidence="1 2" key="1">
    <citation type="journal article" date="2019" name="ACS Chem. Biol.">
        <title>Identification and Mobilization of a Cryptic Antibiotic Biosynthesis Gene Locus from a Human-Pathogenic Nocardia Isolate.</title>
        <authorList>
            <person name="Herisse M."/>
            <person name="Ishida K."/>
            <person name="Porter J.L."/>
            <person name="Howden B."/>
            <person name="Hertweck C."/>
            <person name="Stinear T.P."/>
            <person name="Pidot S.J."/>
        </authorList>
    </citation>
    <scope>NUCLEOTIDE SEQUENCE [LARGE SCALE GENOMIC DNA]</scope>
    <source>
        <strain evidence="1 2">AUSMDU00012715</strain>
    </source>
</reference>
<organism evidence="1 2">
    <name type="scientific">Nocardia terpenica</name>
    <dbReference type="NCBI Taxonomy" id="455432"/>
    <lineage>
        <taxon>Bacteria</taxon>
        <taxon>Bacillati</taxon>
        <taxon>Actinomycetota</taxon>
        <taxon>Actinomycetes</taxon>
        <taxon>Mycobacteriales</taxon>
        <taxon>Nocardiaceae</taxon>
        <taxon>Nocardia</taxon>
    </lineage>
</organism>
<sequence>MRSIRWQTVWSSHSIATDTWYHYVVGIHTSDQLTGGWIQLWFNGVPQTFADGSTQYHCRRWSR</sequence>